<dbReference type="EMBL" id="LR798281">
    <property type="protein sequence ID" value="CAB5220138.1"/>
    <property type="molecule type" value="Genomic_DNA"/>
</dbReference>
<organism evidence="1">
    <name type="scientific">uncultured Caudovirales phage</name>
    <dbReference type="NCBI Taxonomy" id="2100421"/>
    <lineage>
        <taxon>Viruses</taxon>
        <taxon>Duplodnaviria</taxon>
        <taxon>Heunggongvirae</taxon>
        <taxon>Uroviricota</taxon>
        <taxon>Caudoviricetes</taxon>
        <taxon>Peduoviridae</taxon>
        <taxon>Maltschvirus</taxon>
        <taxon>Maltschvirus maltsch</taxon>
    </lineage>
</organism>
<accession>A0A6J7WTK0</accession>
<proteinExistence type="predicted"/>
<evidence type="ECO:0000313" key="1">
    <source>
        <dbReference type="EMBL" id="CAB5220138.1"/>
    </source>
</evidence>
<gene>
    <name evidence="1" type="ORF">UFOVP232_60</name>
</gene>
<sequence length="486" mass="52165">MAGAFASGFQMGGNIYNQAERNRLEQAQEERRAIEFAQAQEDRARVVGLREQEDAMRNQLIRPNMENYALAAPSQSVGLRMGAQPAAQLPEEGLVMPQMAAPAGGIGMREGASLGGLRAPAADTRQPTFNAAPTGAAAEDILGRMALIKGDTGAFRASQVAARGYRYEDAYKTATEKWNAMSDDEKGELVTKASYDTGIKGFGTWVPGKGKQAGYMNYMAPGQDPIRLSANEAKELYALTTAMEHDPMRARGEMEKVSDKVRLLASQAFEAQTKGVQASNMATHYGNVDAATAAHYASQGALTNARIEELKAQQKAREDVAVLGNQYAALTPAQQNGPQGRGLLQQINIANVKAGGQVNLGPMQKPEPEMTKAQAKSWELLQKSDMWQQLERKNDVAGMNKLLVGRGIDPGLIGLPGDAGWVAKPTTAAAAPAAAPVMQQGLYPGDEDWRSVPTRPMQQGIATLDATKLLRTPKYSANTSSPNFRD</sequence>
<reference evidence="1" key="1">
    <citation type="submission" date="2020-05" db="EMBL/GenBank/DDBJ databases">
        <authorList>
            <person name="Chiriac C."/>
            <person name="Salcher M."/>
            <person name="Ghai R."/>
            <person name="Kavagutti S V."/>
        </authorList>
    </citation>
    <scope>NUCLEOTIDE SEQUENCE</scope>
</reference>
<protein>
    <submittedName>
        <fullName evidence="1">Uncharacterized protein</fullName>
    </submittedName>
</protein>
<name>A0A6J7WTK0_9CAUD</name>